<accession>E8X1X9</accession>
<dbReference type="AlphaFoldDB" id="E8X1X9"/>
<dbReference type="Gene3D" id="3.30.565.10">
    <property type="entry name" value="Histidine kinase-like ATPase, C-terminal domain"/>
    <property type="match status" value="1"/>
</dbReference>
<dbReference type="SMART" id="SM00091">
    <property type="entry name" value="PAS"/>
    <property type="match status" value="1"/>
</dbReference>
<protein>
    <recommendedName>
        <fullName evidence="2">histidine kinase</fullName>
        <ecNumber evidence="2">2.7.13.3</ecNumber>
    </recommendedName>
</protein>
<dbReference type="CDD" id="cd00082">
    <property type="entry name" value="HisKA"/>
    <property type="match status" value="1"/>
</dbReference>
<dbReference type="OrthoDB" id="9760839at2"/>
<dbReference type="InterPro" id="IPR000014">
    <property type="entry name" value="PAS"/>
</dbReference>
<dbReference type="InterPro" id="IPR035965">
    <property type="entry name" value="PAS-like_dom_sf"/>
</dbReference>
<reference evidence="13" key="1">
    <citation type="submission" date="2011-01" db="EMBL/GenBank/DDBJ databases">
        <title>Complete sequence of chromosome of Acidobacterium sp. MP5ACTX9.</title>
        <authorList>
            <consortium name="US DOE Joint Genome Institute"/>
            <person name="Lucas S."/>
            <person name="Copeland A."/>
            <person name="Lapidus A."/>
            <person name="Cheng J.-F."/>
            <person name="Goodwin L."/>
            <person name="Pitluck S."/>
            <person name="Teshima H."/>
            <person name="Detter J.C."/>
            <person name="Han C."/>
            <person name="Tapia R."/>
            <person name="Land M."/>
            <person name="Hauser L."/>
            <person name="Kyrpides N."/>
            <person name="Ivanova N."/>
            <person name="Ovchinnikova G."/>
            <person name="Pagani I."/>
            <person name="Rawat S.R."/>
            <person name="Mannisto M."/>
            <person name="Haggblom M.M."/>
            <person name="Woyke T."/>
        </authorList>
    </citation>
    <scope>NUCLEOTIDE SEQUENCE [LARGE SCALE GENOMIC DNA]</scope>
    <source>
        <strain evidence="13">MP5ACTX9</strain>
    </source>
</reference>
<sequence length="507" mass="55609">MQTGPVEVAEMSGDVAVLKTGVGILVQDAMSRRLIEAASIHLELQPVELDEGSFEGSMLSGFELIIADEAIALRLRAVMTTGDEQAEGVNPALIAVRSKTAVGPEEPEVHFEGVLALPQEPAAIVAQMGLILYAHRAFARRYQSALEELQLNRRIFRSVTSGISVANAKEPDLPLVYVNPAFEVMTGYSLEEVQGKNCRFLQKGETEQPGLTLIREALAAGREVVAILRNYRKDGTVFWNELSLSPIRNRDGELTHFVGIQNDVTSRVEFEAALRESEKLAAVGRLAASIAHEINNPLESVMNLLYLAGHGSDDEAKGEYLAQADKELQRVAQITSQSLRFYKQSTKPQAVRLVDLMESVLDLYQGRIENAGLTVKKRERMTESIVCLESEIRQVLSNLVRNAMDSMAGTAGRLMVRTREATEWRSNTRGVLLTVADTGTGMSPETLKKLYTAFYTTKGIGGTGLGLWVSAEIVQRHKGRLLVRSSQRAGASGTVFELFLPYQGFAN</sequence>
<dbReference type="Gene3D" id="3.30.450.20">
    <property type="entry name" value="PAS domain"/>
    <property type="match status" value="1"/>
</dbReference>
<feature type="domain" description="PAS" evidence="10">
    <location>
        <begin position="148"/>
        <end position="197"/>
    </location>
</feature>
<dbReference type="SMART" id="SM00388">
    <property type="entry name" value="HisKA"/>
    <property type="match status" value="1"/>
</dbReference>
<dbReference type="HOGENOM" id="CLU_000445_114_39_0"/>
<dbReference type="InterPro" id="IPR036890">
    <property type="entry name" value="HATPase_C_sf"/>
</dbReference>
<gene>
    <name evidence="12" type="ordered locus">AciX9_2096</name>
</gene>
<dbReference type="KEGG" id="acm:AciX9_2096"/>
<dbReference type="InterPro" id="IPR000700">
    <property type="entry name" value="PAS-assoc_C"/>
</dbReference>
<dbReference type="Pfam" id="PF02518">
    <property type="entry name" value="HATPase_c"/>
    <property type="match status" value="1"/>
</dbReference>
<evidence type="ECO:0000256" key="3">
    <source>
        <dbReference type="ARBA" id="ARBA00022553"/>
    </source>
</evidence>
<dbReference type="CDD" id="cd00130">
    <property type="entry name" value="PAS"/>
    <property type="match status" value="1"/>
</dbReference>
<evidence type="ECO:0000256" key="1">
    <source>
        <dbReference type="ARBA" id="ARBA00000085"/>
    </source>
</evidence>
<dbReference type="PROSITE" id="PS50113">
    <property type="entry name" value="PAC"/>
    <property type="match status" value="1"/>
</dbReference>
<keyword evidence="6 12" id="KW-0418">Kinase</keyword>
<dbReference type="InterPro" id="IPR001610">
    <property type="entry name" value="PAC"/>
</dbReference>
<evidence type="ECO:0000259" key="9">
    <source>
        <dbReference type="PROSITE" id="PS50109"/>
    </source>
</evidence>
<dbReference type="InterPro" id="IPR036097">
    <property type="entry name" value="HisK_dim/P_sf"/>
</dbReference>
<evidence type="ECO:0000313" key="12">
    <source>
        <dbReference type="EMBL" id="ADW69140.1"/>
    </source>
</evidence>
<feature type="domain" description="Histidine kinase" evidence="9">
    <location>
        <begin position="289"/>
        <end position="504"/>
    </location>
</feature>
<dbReference type="PaxDb" id="1198114-AciX9_2096"/>
<keyword evidence="13" id="KW-1185">Reference proteome</keyword>
<evidence type="ECO:0000256" key="6">
    <source>
        <dbReference type="ARBA" id="ARBA00022777"/>
    </source>
</evidence>
<dbReference type="PROSITE" id="PS50109">
    <property type="entry name" value="HIS_KIN"/>
    <property type="match status" value="1"/>
</dbReference>
<evidence type="ECO:0000313" key="13">
    <source>
        <dbReference type="Proteomes" id="UP000000343"/>
    </source>
</evidence>
<evidence type="ECO:0000259" key="11">
    <source>
        <dbReference type="PROSITE" id="PS50113"/>
    </source>
</evidence>
<dbReference type="InterPro" id="IPR004358">
    <property type="entry name" value="Sig_transdc_His_kin-like_C"/>
</dbReference>
<keyword evidence="7" id="KW-0067">ATP-binding</keyword>
<dbReference type="Proteomes" id="UP000000343">
    <property type="component" value="Chromosome"/>
</dbReference>
<proteinExistence type="predicted"/>
<evidence type="ECO:0000256" key="8">
    <source>
        <dbReference type="ARBA" id="ARBA00023012"/>
    </source>
</evidence>
<evidence type="ECO:0000256" key="5">
    <source>
        <dbReference type="ARBA" id="ARBA00022741"/>
    </source>
</evidence>
<name>E8X1X9_GRATM</name>
<dbReference type="Pfam" id="PF00512">
    <property type="entry name" value="HisKA"/>
    <property type="match status" value="1"/>
</dbReference>
<organism evidence="13">
    <name type="scientific">Granulicella tundricola (strain ATCC BAA-1859 / DSM 23138 / MP5ACTX9)</name>
    <dbReference type="NCBI Taxonomy" id="1198114"/>
    <lineage>
        <taxon>Bacteria</taxon>
        <taxon>Pseudomonadati</taxon>
        <taxon>Acidobacteriota</taxon>
        <taxon>Terriglobia</taxon>
        <taxon>Terriglobales</taxon>
        <taxon>Acidobacteriaceae</taxon>
        <taxon>Granulicella</taxon>
    </lineage>
</organism>
<dbReference type="InterPro" id="IPR003594">
    <property type="entry name" value="HATPase_dom"/>
</dbReference>
<comment type="catalytic activity">
    <reaction evidence="1">
        <text>ATP + protein L-histidine = ADP + protein N-phospho-L-histidine.</text>
        <dbReference type="EC" id="2.7.13.3"/>
    </reaction>
</comment>
<evidence type="ECO:0000256" key="2">
    <source>
        <dbReference type="ARBA" id="ARBA00012438"/>
    </source>
</evidence>
<dbReference type="SMART" id="SM00387">
    <property type="entry name" value="HATPase_c"/>
    <property type="match status" value="1"/>
</dbReference>
<dbReference type="NCBIfam" id="TIGR00229">
    <property type="entry name" value="sensory_box"/>
    <property type="match status" value="1"/>
</dbReference>
<dbReference type="eggNOG" id="COG4191">
    <property type="taxonomic scope" value="Bacteria"/>
</dbReference>
<feature type="domain" description="PAC" evidence="11">
    <location>
        <begin position="222"/>
        <end position="276"/>
    </location>
</feature>
<dbReference type="PANTHER" id="PTHR43065">
    <property type="entry name" value="SENSOR HISTIDINE KINASE"/>
    <property type="match status" value="1"/>
</dbReference>
<evidence type="ECO:0000256" key="7">
    <source>
        <dbReference type="ARBA" id="ARBA00022840"/>
    </source>
</evidence>
<dbReference type="PRINTS" id="PR00344">
    <property type="entry name" value="BCTRLSENSOR"/>
</dbReference>
<dbReference type="STRING" id="1198114.AciX9_2096"/>
<evidence type="ECO:0000259" key="10">
    <source>
        <dbReference type="PROSITE" id="PS50112"/>
    </source>
</evidence>
<dbReference type="EC" id="2.7.13.3" evidence="2"/>
<keyword evidence="3" id="KW-0597">Phosphoprotein</keyword>
<dbReference type="EMBL" id="CP002480">
    <property type="protein sequence ID" value="ADW69140.1"/>
    <property type="molecule type" value="Genomic_DNA"/>
</dbReference>
<keyword evidence="8" id="KW-0902">Two-component regulatory system</keyword>
<dbReference type="GO" id="GO:0005524">
    <property type="term" value="F:ATP binding"/>
    <property type="evidence" value="ECO:0007669"/>
    <property type="project" value="UniProtKB-KW"/>
</dbReference>
<keyword evidence="5" id="KW-0547">Nucleotide-binding</keyword>
<dbReference type="Gene3D" id="1.10.287.130">
    <property type="match status" value="1"/>
</dbReference>
<dbReference type="GO" id="GO:0000155">
    <property type="term" value="F:phosphorelay sensor kinase activity"/>
    <property type="evidence" value="ECO:0007669"/>
    <property type="project" value="InterPro"/>
</dbReference>
<dbReference type="SMART" id="SM00086">
    <property type="entry name" value="PAC"/>
    <property type="match status" value="1"/>
</dbReference>
<dbReference type="SUPFAM" id="SSF55785">
    <property type="entry name" value="PYP-like sensor domain (PAS domain)"/>
    <property type="match status" value="1"/>
</dbReference>
<dbReference type="PROSITE" id="PS50112">
    <property type="entry name" value="PAS"/>
    <property type="match status" value="1"/>
</dbReference>
<keyword evidence="4" id="KW-0808">Transferase</keyword>
<dbReference type="Pfam" id="PF13426">
    <property type="entry name" value="PAS_9"/>
    <property type="match status" value="1"/>
</dbReference>
<evidence type="ECO:0000256" key="4">
    <source>
        <dbReference type="ARBA" id="ARBA00022679"/>
    </source>
</evidence>
<dbReference type="InterPro" id="IPR005467">
    <property type="entry name" value="His_kinase_dom"/>
</dbReference>
<dbReference type="SUPFAM" id="SSF55874">
    <property type="entry name" value="ATPase domain of HSP90 chaperone/DNA topoisomerase II/histidine kinase"/>
    <property type="match status" value="1"/>
</dbReference>
<dbReference type="SUPFAM" id="SSF47384">
    <property type="entry name" value="Homodimeric domain of signal transducing histidine kinase"/>
    <property type="match status" value="1"/>
</dbReference>
<dbReference type="PANTHER" id="PTHR43065:SF46">
    <property type="entry name" value="C4-DICARBOXYLATE TRANSPORT SENSOR PROTEIN DCTB"/>
    <property type="match status" value="1"/>
</dbReference>
<dbReference type="InterPro" id="IPR003661">
    <property type="entry name" value="HisK_dim/P_dom"/>
</dbReference>